<dbReference type="EMBL" id="DS235824">
    <property type="protein sequence ID" value="EEB17864.1"/>
    <property type="molecule type" value="Genomic_DNA"/>
</dbReference>
<evidence type="ECO:0000313" key="4">
    <source>
        <dbReference type="Proteomes" id="UP000009046"/>
    </source>
</evidence>
<dbReference type="EMBL" id="AAZO01005944">
    <property type="status" value="NOT_ANNOTATED_CDS"/>
    <property type="molecule type" value="Genomic_DNA"/>
</dbReference>
<dbReference type="CTD" id="8235840"/>
<feature type="region of interest" description="Disordered" evidence="1">
    <location>
        <begin position="68"/>
        <end position="108"/>
    </location>
</feature>
<protein>
    <submittedName>
        <fullName evidence="2 3">Uncharacterized protein</fullName>
    </submittedName>
</protein>
<dbReference type="KEGG" id="phu:Phum_PHUM491630"/>
<feature type="compositionally biased region" description="Basic and acidic residues" evidence="1">
    <location>
        <begin position="68"/>
        <end position="94"/>
    </location>
</feature>
<reference evidence="2" key="2">
    <citation type="submission" date="2007-04" db="EMBL/GenBank/DDBJ databases">
        <title>The genome of the human body louse.</title>
        <authorList>
            <consortium name="The Human Body Louse Genome Consortium"/>
            <person name="Kirkness E."/>
            <person name="Walenz B."/>
            <person name="Hass B."/>
            <person name="Bruggner R."/>
            <person name="Strausberg R."/>
        </authorList>
    </citation>
    <scope>NUCLEOTIDE SEQUENCE</scope>
    <source>
        <strain evidence="2">USDA</strain>
    </source>
</reference>
<dbReference type="Proteomes" id="UP000009046">
    <property type="component" value="Unassembled WGS sequence"/>
</dbReference>
<evidence type="ECO:0000256" key="1">
    <source>
        <dbReference type="SAM" id="MobiDB-lite"/>
    </source>
</evidence>
<keyword evidence="4" id="KW-1185">Reference proteome</keyword>
<dbReference type="HOGENOM" id="CLU_1498041_0_0_1"/>
<dbReference type="InParanoid" id="E0VWV8"/>
<dbReference type="VEuPathDB" id="VectorBase:PHUM491630"/>
<name>E0VWV8_PEDHC</name>
<organism>
    <name type="scientific">Pediculus humanus subsp. corporis</name>
    <name type="common">Body louse</name>
    <dbReference type="NCBI Taxonomy" id="121224"/>
    <lineage>
        <taxon>Eukaryota</taxon>
        <taxon>Metazoa</taxon>
        <taxon>Ecdysozoa</taxon>
        <taxon>Arthropoda</taxon>
        <taxon>Hexapoda</taxon>
        <taxon>Insecta</taxon>
        <taxon>Pterygota</taxon>
        <taxon>Neoptera</taxon>
        <taxon>Paraneoptera</taxon>
        <taxon>Psocodea</taxon>
        <taxon>Troctomorpha</taxon>
        <taxon>Phthiraptera</taxon>
        <taxon>Anoplura</taxon>
        <taxon>Pediculidae</taxon>
        <taxon>Pediculus</taxon>
    </lineage>
</organism>
<reference evidence="3" key="3">
    <citation type="submission" date="2021-02" db="UniProtKB">
        <authorList>
            <consortium name="EnsemblMetazoa"/>
        </authorList>
    </citation>
    <scope>IDENTIFICATION</scope>
    <source>
        <strain evidence="3">USDA</strain>
    </source>
</reference>
<evidence type="ECO:0000313" key="3">
    <source>
        <dbReference type="EnsemblMetazoa" id="PHUM491630-PA"/>
    </source>
</evidence>
<dbReference type="AlphaFoldDB" id="E0VWV8"/>
<evidence type="ECO:0000313" key="2">
    <source>
        <dbReference type="EMBL" id="EEB17864.1"/>
    </source>
</evidence>
<gene>
    <name evidence="3" type="primary">8235840</name>
    <name evidence="2" type="ORF">Phum_PHUM491630</name>
</gene>
<dbReference type="RefSeq" id="XP_002430602.1">
    <property type="nucleotide sequence ID" value="XM_002430557.1"/>
</dbReference>
<sequence>MNHEAPHGFVPVCASVLYETPGAIYVSIDPDVWKIRCRQCQEKTEHKCALKKLKKKFRVSTEYSRMKEKISEKDDDVEKSKEKSPPKPDKDKNKVSAVKITGQALKKPRSPTASELALLPAVPIPTNYCACSDRPMDITALPYTCNCTIYRPLNFSLQLEVSGEFKPAYVPKEKKIKDSV</sequence>
<reference evidence="2" key="1">
    <citation type="submission" date="2007-04" db="EMBL/GenBank/DDBJ databases">
        <title>Annotation of Pediculus humanus corporis strain USDA.</title>
        <authorList>
            <person name="Kirkness E."/>
            <person name="Hannick L."/>
            <person name="Hass B."/>
            <person name="Bruggner R."/>
            <person name="Lawson D."/>
            <person name="Bidwell S."/>
            <person name="Joardar V."/>
            <person name="Caler E."/>
            <person name="Walenz B."/>
            <person name="Inman J."/>
            <person name="Schobel S."/>
            <person name="Galinsky K."/>
            <person name="Amedeo P."/>
            <person name="Strausberg R."/>
        </authorList>
    </citation>
    <scope>NUCLEOTIDE SEQUENCE</scope>
    <source>
        <strain evidence="2">USDA</strain>
    </source>
</reference>
<dbReference type="EnsemblMetazoa" id="PHUM491630-RA">
    <property type="protein sequence ID" value="PHUM491630-PA"/>
    <property type="gene ID" value="PHUM491630"/>
</dbReference>
<accession>E0VWV8</accession>
<proteinExistence type="predicted"/>
<dbReference type="GeneID" id="8235840"/>